<feature type="compositionally biased region" description="Polar residues" evidence="1">
    <location>
        <begin position="57"/>
        <end position="66"/>
    </location>
</feature>
<accession>A0A067KGZ0</accession>
<name>A0A067KGZ0_JATCU</name>
<proteinExistence type="predicted"/>
<feature type="compositionally biased region" description="Polar residues" evidence="1">
    <location>
        <begin position="100"/>
        <end position="110"/>
    </location>
</feature>
<evidence type="ECO:0000313" key="3">
    <source>
        <dbReference type="Proteomes" id="UP000027138"/>
    </source>
</evidence>
<dbReference type="EMBL" id="KK914617">
    <property type="protein sequence ID" value="KDP31535.1"/>
    <property type="molecule type" value="Genomic_DNA"/>
</dbReference>
<dbReference type="AlphaFoldDB" id="A0A067KGZ0"/>
<organism evidence="2 3">
    <name type="scientific">Jatropha curcas</name>
    <name type="common">Barbados nut</name>
    <dbReference type="NCBI Taxonomy" id="180498"/>
    <lineage>
        <taxon>Eukaryota</taxon>
        <taxon>Viridiplantae</taxon>
        <taxon>Streptophyta</taxon>
        <taxon>Embryophyta</taxon>
        <taxon>Tracheophyta</taxon>
        <taxon>Spermatophyta</taxon>
        <taxon>Magnoliopsida</taxon>
        <taxon>eudicotyledons</taxon>
        <taxon>Gunneridae</taxon>
        <taxon>Pentapetalae</taxon>
        <taxon>rosids</taxon>
        <taxon>fabids</taxon>
        <taxon>Malpighiales</taxon>
        <taxon>Euphorbiaceae</taxon>
        <taxon>Crotonoideae</taxon>
        <taxon>Jatropheae</taxon>
        <taxon>Jatropha</taxon>
    </lineage>
</organism>
<reference evidence="2 3" key="1">
    <citation type="journal article" date="2014" name="PLoS ONE">
        <title>Global Analysis of Gene Expression Profiles in Physic Nut (Jatropha curcas L.) Seedlings Exposed to Salt Stress.</title>
        <authorList>
            <person name="Zhang L."/>
            <person name="Zhang C."/>
            <person name="Wu P."/>
            <person name="Chen Y."/>
            <person name="Li M."/>
            <person name="Jiang H."/>
            <person name="Wu G."/>
        </authorList>
    </citation>
    <scope>NUCLEOTIDE SEQUENCE [LARGE SCALE GENOMIC DNA]</scope>
    <source>
        <strain evidence="3">cv. GZQX0401</strain>
        <tissue evidence="2">Young leaves</tissue>
    </source>
</reference>
<feature type="compositionally biased region" description="Low complexity" evidence="1">
    <location>
        <begin position="67"/>
        <end position="80"/>
    </location>
</feature>
<protein>
    <submittedName>
        <fullName evidence="2">Uncharacterized protein</fullName>
    </submittedName>
</protein>
<feature type="region of interest" description="Disordered" evidence="1">
    <location>
        <begin position="95"/>
        <end position="125"/>
    </location>
</feature>
<dbReference type="Proteomes" id="UP000027138">
    <property type="component" value="Unassembled WGS sequence"/>
</dbReference>
<feature type="region of interest" description="Disordered" evidence="1">
    <location>
        <begin position="1"/>
        <end position="22"/>
    </location>
</feature>
<sequence>MTSNANPSPNSIPRHELEAPVPSTPFQLETIFPKFSMNELEVILDDSEVADPHFVETSNVDSTPQRTFMTGSSPSTSSTSRNTLRIDVIPLGYTFPVRQPSPSTGQNSNTPLASSPQAPPPPAPPIIITKIEDPLSELEFSFLNDLPISSACTISQPSSTSIKVAKEQLKHFFALDLLDLSEEQSGHVFFALDVLNRVDGFSQPHEIRS</sequence>
<keyword evidence="3" id="KW-1185">Reference proteome</keyword>
<feature type="region of interest" description="Disordered" evidence="1">
    <location>
        <begin position="57"/>
        <end position="80"/>
    </location>
</feature>
<evidence type="ECO:0000256" key="1">
    <source>
        <dbReference type="SAM" id="MobiDB-lite"/>
    </source>
</evidence>
<feature type="compositionally biased region" description="Polar residues" evidence="1">
    <location>
        <begin position="1"/>
        <end position="11"/>
    </location>
</feature>
<evidence type="ECO:0000313" key="2">
    <source>
        <dbReference type="EMBL" id="KDP31535.1"/>
    </source>
</evidence>
<gene>
    <name evidence="2" type="ORF">JCGZ_15387</name>
</gene>